<reference evidence="5 6" key="1">
    <citation type="submission" date="2019-03" db="EMBL/GenBank/DDBJ databases">
        <title>Genomic Encyclopedia of Type Strains, Phase IV (KMG-IV): sequencing the most valuable type-strain genomes for metagenomic binning, comparative biology and taxonomic classification.</title>
        <authorList>
            <person name="Goeker M."/>
        </authorList>
    </citation>
    <scope>NUCLEOTIDE SEQUENCE [LARGE SCALE GENOMIC DNA]</scope>
    <source>
        <strain evidence="5 6">DSM 45361</strain>
    </source>
</reference>
<organism evidence="5 6">
    <name type="scientific">Labedaea rhizosphaerae</name>
    <dbReference type="NCBI Taxonomy" id="598644"/>
    <lineage>
        <taxon>Bacteria</taxon>
        <taxon>Bacillati</taxon>
        <taxon>Actinomycetota</taxon>
        <taxon>Actinomycetes</taxon>
        <taxon>Pseudonocardiales</taxon>
        <taxon>Pseudonocardiaceae</taxon>
        <taxon>Labedaea</taxon>
    </lineage>
</organism>
<comment type="similarity">
    <text evidence="2">Belongs to the EspG family.</text>
</comment>
<accession>A0A4R6SLH0</accession>
<comment type="subcellular location">
    <subcellularLocation>
        <location evidence="1">Cytoplasm</location>
    </subcellularLocation>
</comment>
<keyword evidence="4" id="KW-0143">Chaperone</keyword>
<comment type="caution">
    <text evidence="5">The sequence shown here is derived from an EMBL/GenBank/DDBJ whole genome shotgun (WGS) entry which is preliminary data.</text>
</comment>
<gene>
    <name evidence="5" type="ORF">EV186_101669</name>
</gene>
<dbReference type="AlphaFoldDB" id="A0A4R6SLH0"/>
<proteinExistence type="inferred from homology"/>
<dbReference type="InterPro" id="IPR025734">
    <property type="entry name" value="EspG"/>
</dbReference>
<evidence type="ECO:0000256" key="4">
    <source>
        <dbReference type="ARBA" id="ARBA00023186"/>
    </source>
</evidence>
<evidence type="ECO:0000256" key="1">
    <source>
        <dbReference type="ARBA" id="ARBA00004496"/>
    </source>
</evidence>
<dbReference type="EMBL" id="SNXZ01000001">
    <property type="protein sequence ID" value="TDQ04714.1"/>
    <property type="molecule type" value="Genomic_DNA"/>
</dbReference>
<dbReference type="RefSeq" id="WP_133847579.1">
    <property type="nucleotide sequence ID" value="NZ_SNXZ01000001.1"/>
</dbReference>
<keyword evidence="6" id="KW-1185">Reference proteome</keyword>
<evidence type="ECO:0000313" key="5">
    <source>
        <dbReference type="EMBL" id="TDQ04714.1"/>
    </source>
</evidence>
<dbReference type="Pfam" id="PF14011">
    <property type="entry name" value="ESX-1_EspG"/>
    <property type="match status" value="1"/>
</dbReference>
<name>A0A4R6SLH0_LABRH</name>
<protein>
    <submittedName>
        <fullName evidence="5">ESAT-6 protein secretion system EspG family protein</fullName>
    </submittedName>
</protein>
<evidence type="ECO:0000256" key="3">
    <source>
        <dbReference type="ARBA" id="ARBA00022490"/>
    </source>
</evidence>
<evidence type="ECO:0000256" key="2">
    <source>
        <dbReference type="ARBA" id="ARBA00006411"/>
    </source>
</evidence>
<dbReference type="OrthoDB" id="3676008at2"/>
<sequence>MTRVLESQFFTPIELDFLWEALGAADLPFPLTLKQHGETEGHRSMLRRDTMTALAARHLVSMTGRLDAELEDLLTVLARPDTAIDSLFLPEDGTEQAVAAWAGRIGDNAVVVVQNDQGIELRQVRADAMAGELVAMLPAERRGTETSVSLPVGEFTIGAVRRRAASESEQHSREIAYRLLAEPNVRYGEFAVSARDPLHGTMVRTPVLTWSDKASGRYISYVRAGWRTIAPADAAMIRHQLGEMTADVQRLAAG</sequence>
<evidence type="ECO:0000313" key="6">
    <source>
        <dbReference type="Proteomes" id="UP000295444"/>
    </source>
</evidence>
<keyword evidence="3" id="KW-0963">Cytoplasm</keyword>
<dbReference type="Proteomes" id="UP000295444">
    <property type="component" value="Unassembled WGS sequence"/>
</dbReference>